<comment type="caution">
    <text evidence="5">The sequence shown here is derived from an EMBL/GenBank/DDBJ whole genome shotgun (WGS) entry which is preliminary data.</text>
</comment>
<dbReference type="InterPro" id="IPR016167">
    <property type="entry name" value="FAD-bd_PCMH_sub1"/>
</dbReference>
<dbReference type="Gene3D" id="3.30.465.10">
    <property type="match status" value="1"/>
</dbReference>
<dbReference type="InterPro" id="IPR036683">
    <property type="entry name" value="CO_DH_flav_C_dom_sf"/>
</dbReference>
<dbReference type="Pfam" id="PF03450">
    <property type="entry name" value="CO_deh_flav_C"/>
    <property type="match status" value="1"/>
</dbReference>
<dbReference type="Gene3D" id="3.30.390.50">
    <property type="entry name" value="CO dehydrogenase flavoprotein, C-terminal domain"/>
    <property type="match status" value="1"/>
</dbReference>
<name>A0A933GL99_UNCTE</name>
<dbReference type="PANTHER" id="PTHR42659">
    <property type="entry name" value="XANTHINE DEHYDROGENASE SUBUNIT C-RELATED"/>
    <property type="match status" value="1"/>
</dbReference>
<dbReference type="InterPro" id="IPR016166">
    <property type="entry name" value="FAD-bd_PCMH"/>
</dbReference>
<dbReference type="Proteomes" id="UP000772181">
    <property type="component" value="Unassembled WGS sequence"/>
</dbReference>
<gene>
    <name evidence="5" type="ORF">HY730_03540</name>
</gene>
<protein>
    <submittedName>
        <fullName evidence="5">Xanthine dehydrogenase family protein subunit M</fullName>
    </submittedName>
</protein>
<dbReference type="EMBL" id="JACQWF010000158">
    <property type="protein sequence ID" value="MBI4595433.1"/>
    <property type="molecule type" value="Genomic_DNA"/>
</dbReference>
<feature type="domain" description="FAD-binding PCMH-type" evidence="4">
    <location>
        <begin position="9"/>
        <end position="182"/>
    </location>
</feature>
<evidence type="ECO:0000313" key="6">
    <source>
        <dbReference type="Proteomes" id="UP000772181"/>
    </source>
</evidence>
<evidence type="ECO:0000256" key="2">
    <source>
        <dbReference type="ARBA" id="ARBA00022827"/>
    </source>
</evidence>
<dbReference type="SUPFAM" id="SSF55447">
    <property type="entry name" value="CO dehydrogenase flavoprotein C-terminal domain-like"/>
    <property type="match status" value="1"/>
</dbReference>
<keyword evidence="1" id="KW-0285">Flavoprotein</keyword>
<dbReference type="Pfam" id="PF00941">
    <property type="entry name" value="FAD_binding_5"/>
    <property type="match status" value="1"/>
</dbReference>
<keyword evidence="3" id="KW-0560">Oxidoreductase</keyword>
<proteinExistence type="predicted"/>
<sequence>MSYPSKVTKTIKEFCYLSPNSVAEAVSMLQRFDAEVLAGGTDLLPMMKQREVTPEFIVNIKKIPDLAYIREDDDGLKIGALTTIFTIKESDIIRQKYISIYEAAKNFAYLQIRNMATVGGNICRSSPSADMVPPLMAFDAVVKLVGPKGSRNVLLENFFKGSRQNVLELELLTEIVIPRKDGRYGTAFGKMKRNSGDLAKVNGAVKIIVRGRTCEDIRIVLGAVAPKPLRARSAEQAMKARIIEEDVIEAAAQKVAEDIAPITDVRSTSAYRTEVSKVLIRRLIKLAIERS</sequence>
<dbReference type="SUPFAM" id="SSF56176">
    <property type="entry name" value="FAD-binding/transporter-associated domain-like"/>
    <property type="match status" value="1"/>
</dbReference>
<reference evidence="5" key="1">
    <citation type="submission" date="2020-07" db="EMBL/GenBank/DDBJ databases">
        <title>Huge and variable diversity of episymbiotic CPR bacteria and DPANN archaea in groundwater ecosystems.</title>
        <authorList>
            <person name="He C.Y."/>
            <person name="Keren R."/>
            <person name="Whittaker M."/>
            <person name="Farag I.F."/>
            <person name="Doudna J."/>
            <person name="Cate J.H.D."/>
            <person name="Banfield J.F."/>
        </authorList>
    </citation>
    <scope>NUCLEOTIDE SEQUENCE</scope>
    <source>
        <strain evidence="5">NC_groundwater_1482_Ag_S-0.65um_47_24</strain>
    </source>
</reference>
<organism evidence="5 6">
    <name type="scientific">Tectimicrobiota bacterium</name>
    <dbReference type="NCBI Taxonomy" id="2528274"/>
    <lineage>
        <taxon>Bacteria</taxon>
        <taxon>Pseudomonadati</taxon>
        <taxon>Nitrospinota/Tectimicrobiota group</taxon>
        <taxon>Candidatus Tectimicrobiota</taxon>
    </lineage>
</organism>
<accession>A0A933GL99</accession>
<dbReference type="Gene3D" id="3.30.43.10">
    <property type="entry name" value="Uridine Diphospho-n-acetylenolpyruvylglucosamine Reductase, domain 2"/>
    <property type="match status" value="1"/>
</dbReference>
<dbReference type="InterPro" id="IPR016169">
    <property type="entry name" value="FAD-bd_PCMH_sub2"/>
</dbReference>
<dbReference type="SMART" id="SM01092">
    <property type="entry name" value="CO_deh_flav_C"/>
    <property type="match status" value="1"/>
</dbReference>
<dbReference type="InterPro" id="IPR036318">
    <property type="entry name" value="FAD-bd_PCMH-like_sf"/>
</dbReference>
<evidence type="ECO:0000256" key="1">
    <source>
        <dbReference type="ARBA" id="ARBA00022630"/>
    </source>
</evidence>
<dbReference type="GO" id="GO:0071949">
    <property type="term" value="F:FAD binding"/>
    <property type="evidence" value="ECO:0007669"/>
    <property type="project" value="InterPro"/>
</dbReference>
<evidence type="ECO:0000256" key="3">
    <source>
        <dbReference type="ARBA" id="ARBA00023002"/>
    </source>
</evidence>
<dbReference type="InterPro" id="IPR005107">
    <property type="entry name" value="CO_DH_flav_C"/>
</dbReference>
<dbReference type="AlphaFoldDB" id="A0A933GL99"/>
<dbReference type="PANTHER" id="PTHR42659:SF2">
    <property type="entry name" value="XANTHINE DEHYDROGENASE SUBUNIT C-RELATED"/>
    <property type="match status" value="1"/>
</dbReference>
<dbReference type="GO" id="GO:0016491">
    <property type="term" value="F:oxidoreductase activity"/>
    <property type="evidence" value="ECO:0007669"/>
    <property type="project" value="UniProtKB-KW"/>
</dbReference>
<evidence type="ECO:0000259" key="4">
    <source>
        <dbReference type="PROSITE" id="PS51387"/>
    </source>
</evidence>
<evidence type="ECO:0000313" key="5">
    <source>
        <dbReference type="EMBL" id="MBI4595433.1"/>
    </source>
</evidence>
<dbReference type="PROSITE" id="PS51387">
    <property type="entry name" value="FAD_PCMH"/>
    <property type="match status" value="1"/>
</dbReference>
<dbReference type="InterPro" id="IPR002346">
    <property type="entry name" value="Mopterin_DH_FAD-bd"/>
</dbReference>
<keyword evidence="2" id="KW-0274">FAD</keyword>
<dbReference type="InterPro" id="IPR051312">
    <property type="entry name" value="Diverse_Substr_Oxidored"/>
</dbReference>